<dbReference type="Pfam" id="PF01757">
    <property type="entry name" value="Acyl_transf_3"/>
    <property type="match status" value="1"/>
</dbReference>
<keyword evidence="4" id="KW-1185">Reference proteome</keyword>
<dbReference type="GO" id="GO:0016747">
    <property type="term" value="F:acyltransferase activity, transferring groups other than amino-acyl groups"/>
    <property type="evidence" value="ECO:0007669"/>
    <property type="project" value="InterPro"/>
</dbReference>
<feature type="transmembrane region" description="Helical" evidence="1">
    <location>
        <begin position="217"/>
        <end position="238"/>
    </location>
</feature>
<feature type="transmembrane region" description="Helical" evidence="1">
    <location>
        <begin position="120"/>
        <end position="140"/>
    </location>
</feature>
<gene>
    <name evidence="3" type="ORF">K444DRAFT_605987</name>
</gene>
<organism evidence="3 4">
    <name type="scientific">Hyaloscypha bicolor E</name>
    <dbReference type="NCBI Taxonomy" id="1095630"/>
    <lineage>
        <taxon>Eukaryota</taxon>
        <taxon>Fungi</taxon>
        <taxon>Dikarya</taxon>
        <taxon>Ascomycota</taxon>
        <taxon>Pezizomycotina</taxon>
        <taxon>Leotiomycetes</taxon>
        <taxon>Helotiales</taxon>
        <taxon>Hyaloscyphaceae</taxon>
        <taxon>Hyaloscypha</taxon>
        <taxon>Hyaloscypha bicolor</taxon>
    </lineage>
</organism>
<sequence length="524" mass="58338">MFPRLQNPELGHTAVSALAHANMSSYNRQPLTSQSLSPTPRSIDGIDYCPSLTNTKIPIHEFAMEPLPITSAKFIRRHDLDNLRSFLIFSVIIHHTTIAYGGHGLWPFHSSCFPATASPVLLPFEAVAQSCGMGLFFWISGRMSAHSLSRSPPFQFVRRKVVRLGIPTVVYTVLLNPLVWGLAIMVRKSDENEVGEAEANWRQLVGYWRGLRGVKGVVWYCAVLLIFDCVSAFSLSVFRSRKARIELKDDEERERSSSWAEVIYRSFRAWGWLLVAAISFFVRIWYPVGIVLDPLCIQVAYLPQYVFAYTMGVLSLGQGEERFAGPFDRPLPFAPDITSTSALGTEVITQRIQPKAKENRTAIPLRRALAISFLTLPLCGIIPKLWARCSGHPLDPSSNPTAGGLSPSALTYAFWNEFSFIVLGPSVMFYFQNHYDRPATSWLWQPRFSYGSYLLHPLVSVGIEVGVDGLLCGENGWCGSNAVWWSLFVGPLVFTTVVGCMNASVAFAVARGLVGYVPGMKKIL</sequence>
<evidence type="ECO:0000259" key="2">
    <source>
        <dbReference type="Pfam" id="PF01757"/>
    </source>
</evidence>
<feature type="transmembrane region" description="Helical" evidence="1">
    <location>
        <begin position="269"/>
        <end position="286"/>
    </location>
</feature>
<dbReference type="GeneID" id="36586984"/>
<feature type="transmembrane region" description="Helical" evidence="1">
    <location>
        <begin position="412"/>
        <end position="431"/>
    </location>
</feature>
<keyword evidence="1" id="KW-0812">Transmembrane</keyword>
<dbReference type="InterPro" id="IPR002656">
    <property type="entry name" value="Acyl_transf_3_dom"/>
</dbReference>
<proteinExistence type="predicted"/>
<feature type="transmembrane region" description="Helical" evidence="1">
    <location>
        <begin position="483"/>
        <end position="514"/>
    </location>
</feature>
<dbReference type="PANTHER" id="PTHR36927:SF4">
    <property type="entry name" value="BLR5718 PROTEIN"/>
    <property type="match status" value="1"/>
</dbReference>
<keyword evidence="1" id="KW-1133">Transmembrane helix</keyword>
<feature type="transmembrane region" description="Helical" evidence="1">
    <location>
        <begin position="86"/>
        <end position="108"/>
    </location>
</feature>
<dbReference type="PANTHER" id="PTHR36927">
    <property type="entry name" value="BLR4337 PROTEIN"/>
    <property type="match status" value="1"/>
</dbReference>
<reference evidence="3 4" key="1">
    <citation type="submission" date="2016-04" db="EMBL/GenBank/DDBJ databases">
        <title>A degradative enzymes factory behind the ericoid mycorrhizal symbiosis.</title>
        <authorList>
            <consortium name="DOE Joint Genome Institute"/>
            <person name="Martino E."/>
            <person name="Morin E."/>
            <person name="Grelet G."/>
            <person name="Kuo A."/>
            <person name="Kohler A."/>
            <person name="Daghino S."/>
            <person name="Barry K."/>
            <person name="Choi C."/>
            <person name="Cichocki N."/>
            <person name="Clum A."/>
            <person name="Copeland A."/>
            <person name="Hainaut M."/>
            <person name="Haridas S."/>
            <person name="Labutti K."/>
            <person name="Lindquist E."/>
            <person name="Lipzen A."/>
            <person name="Khouja H.-R."/>
            <person name="Murat C."/>
            <person name="Ohm R."/>
            <person name="Olson A."/>
            <person name="Spatafora J."/>
            <person name="Veneault-Fourrey C."/>
            <person name="Henrissat B."/>
            <person name="Grigoriev I."/>
            <person name="Martin F."/>
            <person name="Perotto S."/>
        </authorList>
    </citation>
    <scope>NUCLEOTIDE SEQUENCE [LARGE SCALE GENOMIC DNA]</scope>
    <source>
        <strain evidence="3 4">E</strain>
    </source>
</reference>
<dbReference type="EMBL" id="KZ613740">
    <property type="protein sequence ID" value="PMD67038.1"/>
    <property type="molecule type" value="Genomic_DNA"/>
</dbReference>
<evidence type="ECO:0000313" key="3">
    <source>
        <dbReference type="EMBL" id="PMD67038.1"/>
    </source>
</evidence>
<evidence type="ECO:0000313" key="4">
    <source>
        <dbReference type="Proteomes" id="UP000235371"/>
    </source>
</evidence>
<name>A0A2J6TVQ8_9HELO</name>
<dbReference type="InParanoid" id="A0A2J6TVQ8"/>
<feature type="transmembrane region" description="Helical" evidence="1">
    <location>
        <begin position="368"/>
        <end position="387"/>
    </location>
</feature>
<dbReference type="OrthoDB" id="4141464at2759"/>
<dbReference type="AlphaFoldDB" id="A0A2J6TVQ8"/>
<feature type="domain" description="Acyltransferase 3" evidence="2">
    <location>
        <begin position="78"/>
        <end position="497"/>
    </location>
</feature>
<keyword evidence="1" id="KW-0472">Membrane</keyword>
<evidence type="ECO:0000256" key="1">
    <source>
        <dbReference type="SAM" id="Phobius"/>
    </source>
</evidence>
<dbReference type="RefSeq" id="XP_024743942.1">
    <property type="nucleotide sequence ID" value="XM_024878907.1"/>
</dbReference>
<dbReference type="InterPro" id="IPR050623">
    <property type="entry name" value="Glucan_succinyl_AcylTrfase"/>
</dbReference>
<accession>A0A2J6TVQ8</accession>
<feature type="transmembrane region" description="Helical" evidence="1">
    <location>
        <begin position="298"/>
        <end position="317"/>
    </location>
</feature>
<dbReference type="Proteomes" id="UP000235371">
    <property type="component" value="Unassembled WGS sequence"/>
</dbReference>
<protein>
    <recommendedName>
        <fullName evidence="2">Acyltransferase 3 domain-containing protein</fullName>
    </recommendedName>
</protein>
<feature type="transmembrane region" description="Helical" evidence="1">
    <location>
        <begin position="161"/>
        <end position="186"/>
    </location>
</feature>